<accession>A0A8X6RAU6</accession>
<evidence type="ECO:0000313" key="2">
    <source>
        <dbReference type="Proteomes" id="UP000887159"/>
    </source>
</evidence>
<reference evidence="1" key="1">
    <citation type="submission" date="2020-08" db="EMBL/GenBank/DDBJ databases">
        <title>Multicomponent nature underlies the extraordinary mechanical properties of spider dragline silk.</title>
        <authorList>
            <person name="Kono N."/>
            <person name="Nakamura H."/>
            <person name="Mori M."/>
            <person name="Yoshida Y."/>
            <person name="Ohtoshi R."/>
            <person name="Malay A.D."/>
            <person name="Moran D.A.P."/>
            <person name="Tomita M."/>
            <person name="Numata K."/>
            <person name="Arakawa K."/>
        </authorList>
    </citation>
    <scope>NUCLEOTIDE SEQUENCE</scope>
</reference>
<sequence>MGPAGGHGWFVAGLRHLRLRVRFRPKTVDFHDAENLQRPCRMIIRHQVPPSRDETGRQNYLRRLVSAYMVPL</sequence>
<evidence type="ECO:0000313" key="1">
    <source>
        <dbReference type="EMBL" id="GFX89239.1"/>
    </source>
</evidence>
<keyword evidence="2" id="KW-1185">Reference proteome</keyword>
<dbReference type="AlphaFoldDB" id="A0A8X6RAU6"/>
<name>A0A8X6RAU6_TRICX</name>
<protein>
    <submittedName>
        <fullName evidence="1">Uncharacterized protein</fullName>
    </submittedName>
</protein>
<dbReference type="EMBL" id="BMAU01021069">
    <property type="protein sequence ID" value="GFX89239.1"/>
    <property type="molecule type" value="Genomic_DNA"/>
</dbReference>
<dbReference type="Proteomes" id="UP000887159">
    <property type="component" value="Unassembled WGS sequence"/>
</dbReference>
<organism evidence="1 2">
    <name type="scientific">Trichonephila clavipes</name>
    <name type="common">Golden silk orbweaver</name>
    <name type="synonym">Nephila clavipes</name>
    <dbReference type="NCBI Taxonomy" id="2585209"/>
    <lineage>
        <taxon>Eukaryota</taxon>
        <taxon>Metazoa</taxon>
        <taxon>Ecdysozoa</taxon>
        <taxon>Arthropoda</taxon>
        <taxon>Chelicerata</taxon>
        <taxon>Arachnida</taxon>
        <taxon>Araneae</taxon>
        <taxon>Araneomorphae</taxon>
        <taxon>Entelegynae</taxon>
        <taxon>Araneoidea</taxon>
        <taxon>Nephilidae</taxon>
        <taxon>Trichonephila</taxon>
    </lineage>
</organism>
<proteinExistence type="predicted"/>
<gene>
    <name evidence="1" type="ORF">TNCV_1339381</name>
</gene>
<comment type="caution">
    <text evidence="1">The sequence shown here is derived from an EMBL/GenBank/DDBJ whole genome shotgun (WGS) entry which is preliminary data.</text>
</comment>